<protein>
    <submittedName>
        <fullName evidence="1">19125_t:CDS:1</fullName>
    </submittedName>
</protein>
<dbReference type="Proteomes" id="UP001153678">
    <property type="component" value="Unassembled WGS sequence"/>
</dbReference>
<evidence type="ECO:0000313" key="1">
    <source>
        <dbReference type="EMBL" id="CAI2169769.1"/>
    </source>
</evidence>
<dbReference type="AlphaFoldDB" id="A0A9W4WKZ1"/>
<sequence>DKLAEHNLAFIQWYKIAEIYKVQYYLSINNDEKTCNVEL</sequence>
<gene>
    <name evidence="1" type="ORF">FWILDA_LOCUS4248</name>
</gene>
<comment type="caution">
    <text evidence="1">The sequence shown here is derived from an EMBL/GenBank/DDBJ whole genome shotgun (WGS) entry which is preliminary data.</text>
</comment>
<organism evidence="1 2">
    <name type="scientific">Funneliformis geosporum</name>
    <dbReference type="NCBI Taxonomy" id="1117311"/>
    <lineage>
        <taxon>Eukaryota</taxon>
        <taxon>Fungi</taxon>
        <taxon>Fungi incertae sedis</taxon>
        <taxon>Mucoromycota</taxon>
        <taxon>Glomeromycotina</taxon>
        <taxon>Glomeromycetes</taxon>
        <taxon>Glomerales</taxon>
        <taxon>Glomeraceae</taxon>
        <taxon>Funneliformis</taxon>
    </lineage>
</organism>
<feature type="non-terminal residue" evidence="1">
    <location>
        <position position="1"/>
    </location>
</feature>
<proteinExistence type="predicted"/>
<reference evidence="1" key="1">
    <citation type="submission" date="2022-08" db="EMBL/GenBank/DDBJ databases">
        <authorList>
            <person name="Kallberg Y."/>
            <person name="Tangrot J."/>
            <person name="Rosling A."/>
        </authorList>
    </citation>
    <scope>NUCLEOTIDE SEQUENCE</scope>
    <source>
        <strain evidence="1">Wild A</strain>
    </source>
</reference>
<dbReference type="EMBL" id="CAMKVN010000621">
    <property type="protein sequence ID" value="CAI2169769.1"/>
    <property type="molecule type" value="Genomic_DNA"/>
</dbReference>
<name>A0A9W4WKZ1_9GLOM</name>
<keyword evidence="2" id="KW-1185">Reference proteome</keyword>
<evidence type="ECO:0000313" key="2">
    <source>
        <dbReference type="Proteomes" id="UP001153678"/>
    </source>
</evidence>
<accession>A0A9W4WKZ1</accession>